<dbReference type="InterPro" id="IPR000668">
    <property type="entry name" value="Peptidase_C1A_C"/>
</dbReference>
<name>A0ABQ8U4C3_9EUKA</name>
<dbReference type="SMART" id="SM00848">
    <property type="entry name" value="Inhibitor_I29"/>
    <property type="match status" value="1"/>
</dbReference>
<feature type="domain" description="Peptidase C1A papain C-terminal" evidence="4">
    <location>
        <begin position="123"/>
        <end position="344"/>
    </location>
</feature>
<dbReference type="InterPro" id="IPR000169">
    <property type="entry name" value="Pept_cys_AS"/>
</dbReference>
<gene>
    <name evidence="6" type="ORF">PAPYR_11143</name>
</gene>
<evidence type="ECO:0000256" key="1">
    <source>
        <dbReference type="ARBA" id="ARBA00008455"/>
    </source>
</evidence>
<dbReference type="Proteomes" id="UP001141327">
    <property type="component" value="Unassembled WGS sequence"/>
</dbReference>
<evidence type="ECO:0000256" key="2">
    <source>
        <dbReference type="ARBA" id="ARBA00023157"/>
    </source>
</evidence>
<reference evidence="6" key="1">
    <citation type="journal article" date="2022" name="bioRxiv">
        <title>Genomics of Preaxostyla Flagellates Illuminates Evolutionary Transitions and the Path Towards Mitochondrial Loss.</title>
        <authorList>
            <person name="Novak L.V.F."/>
            <person name="Treitli S.C."/>
            <person name="Pyrih J."/>
            <person name="Halakuc P."/>
            <person name="Pipaliya S.V."/>
            <person name="Vacek V."/>
            <person name="Brzon O."/>
            <person name="Soukal P."/>
            <person name="Eme L."/>
            <person name="Dacks J.B."/>
            <person name="Karnkowska A."/>
            <person name="Elias M."/>
            <person name="Hampl V."/>
        </authorList>
    </citation>
    <scope>NUCLEOTIDE SEQUENCE</scope>
    <source>
        <strain evidence="6">RCP-MX</strain>
    </source>
</reference>
<dbReference type="PROSITE" id="PS00640">
    <property type="entry name" value="THIOL_PROTEASE_ASN"/>
    <property type="match status" value="1"/>
</dbReference>
<evidence type="ECO:0000259" key="4">
    <source>
        <dbReference type="SMART" id="SM00645"/>
    </source>
</evidence>
<dbReference type="InterPro" id="IPR039417">
    <property type="entry name" value="Peptidase_C1A_papain-like"/>
</dbReference>
<dbReference type="CDD" id="cd02248">
    <property type="entry name" value="Peptidase_C1A"/>
    <property type="match status" value="1"/>
</dbReference>
<dbReference type="Pfam" id="PF08246">
    <property type="entry name" value="Inhibitor_I29"/>
    <property type="match status" value="1"/>
</dbReference>
<feature type="signal peptide" evidence="3">
    <location>
        <begin position="1"/>
        <end position="22"/>
    </location>
</feature>
<dbReference type="Pfam" id="PF00112">
    <property type="entry name" value="Peptidase_C1"/>
    <property type="match status" value="1"/>
</dbReference>
<keyword evidence="7" id="KW-1185">Reference proteome</keyword>
<dbReference type="PROSITE" id="PS00139">
    <property type="entry name" value="THIOL_PROTEASE_CYS"/>
    <property type="match status" value="1"/>
</dbReference>
<dbReference type="InterPro" id="IPR025661">
    <property type="entry name" value="Pept_asp_AS"/>
</dbReference>
<dbReference type="Gene3D" id="3.90.70.10">
    <property type="entry name" value="Cysteine proteinases"/>
    <property type="match status" value="1"/>
</dbReference>
<feature type="chain" id="PRO_5045953797" evidence="3">
    <location>
        <begin position="23"/>
        <end position="345"/>
    </location>
</feature>
<protein>
    <submittedName>
        <fullName evidence="6">Digestive cysteine proteinase 1</fullName>
    </submittedName>
</protein>
<dbReference type="InterPro" id="IPR038765">
    <property type="entry name" value="Papain-like_cys_pep_sf"/>
</dbReference>
<evidence type="ECO:0000256" key="3">
    <source>
        <dbReference type="SAM" id="SignalP"/>
    </source>
</evidence>
<proteinExistence type="inferred from homology"/>
<dbReference type="PANTHER" id="PTHR12411">
    <property type="entry name" value="CYSTEINE PROTEASE FAMILY C1-RELATED"/>
    <property type="match status" value="1"/>
</dbReference>
<dbReference type="SMART" id="SM00645">
    <property type="entry name" value="Pept_C1"/>
    <property type="match status" value="1"/>
</dbReference>
<evidence type="ECO:0000259" key="5">
    <source>
        <dbReference type="SMART" id="SM00848"/>
    </source>
</evidence>
<dbReference type="EMBL" id="JAPMOS010000176">
    <property type="protein sequence ID" value="KAJ4454195.1"/>
    <property type="molecule type" value="Genomic_DNA"/>
</dbReference>
<dbReference type="InterPro" id="IPR013201">
    <property type="entry name" value="Prot_inhib_I29"/>
</dbReference>
<keyword evidence="2" id="KW-1015">Disulfide bond</keyword>
<organism evidence="6 7">
    <name type="scientific">Paratrimastix pyriformis</name>
    <dbReference type="NCBI Taxonomy" id="342808"/>
    <lineage>
        <taxon>Eukaryota</taxon>
        <taxon>Metamonada</taxon>
        <taxon>Preaxostyla</taxon>
        <taxon>Paratrimastigidae</taxon>
        <taxon>Paratrimastix</taxon>
    </lineage>
</organism>
<keyword evidence="3" id="KW-0732">Signal</keyword>
<comment type="caution">
    <text evidence="6">The sequence shown here is derived from an EMBL/GenBank/DDBJ whole genome shotgun (WGS) entry which is preliminary data.</text>
</comment>
<feature type="domain" description="Cathepsin propeptide inhibitor" evidence="5">
    <location>
        <begin position="37"/>
        <end position="93"/>
    </location>
</feature>
<sequence length="345" mass="37085">MVLAPFFWDVVVVLGFLSVTFAGSTRQSDIHAKNEEFRLWMKQNNRHYSGPGEAANRAAIWRDNLAFIEKSNAEGSGIVLGMNQFGDLTDSEFEAMYLHPRSKNQVATPTPVGTTFNSTGNALPTTKNWAEEGAVTPVKNQGSCGSCWAFGATGTIEGAWVVQGGHSLASVSEQQLVDCTRGPPYNTFGCDGGWVQPALQYVIDNGGIATEATYPYTGVDGVCRTGDMGPEMFPVKISSYVDLTPRNEGAMAEALVAKGPVAVSIDASGKKFRFYKSGVYAGPCSSMAWKLNHSVLDVGYGTSGIKPYWILKNSWGTSWGMNGYMYIARGRNMCGVATDPTIALA</sequence>
<comment type="similarity">
    <text evidence="1">Belongs to the peptidase C1 family.</text>
</comment>
<evidence type="ECO:0000313" key="6">
    <source>
        <dbReference type="EMBL" id="KAJ4454195.1"/>
    </source>
</evidence>
<accession>A0ABQ8U4C3</accession>
<evidence type="ECO:0000313" key="7">
    <source>
        <dbReference type="Proteomes" id="UP001141327"/>
    </source>
</evidence>
<dbReference type="PRINTS" id="PR00705">
    <property type="entry name" value="PAPAIN"/>
</dbReference>
<dbReference type="SUPFAM" id="SSF54001">
    <property type="entry name" value="Cysteine proteinases"/>
    <property type="match status" value="1"/>
</dbReference>
<dbReference type="InterPro" id="IPR013128">
    <property type="entry name" value="Peptidase_C1A"/>
</dbReference>